<dbReference type="AlphaFoldDB" id="A0A8C0R599"/>
<name>A0A8C0R599_CANLU</name>
<evidence type="ECO:0000256" key="1">
    <source>
        <dbReference type="SAM" id="MobiDB-lite"/>
    </source>
</evidence>
<feature type="compositionally biased region" description="Polar residues" evidence="1">
    <location>
        <begin position="195"/>
        <end position="212"/>
    </location>
</feature>
<feature type="compositionally biased region" description="Basic and acidic residues" evidence="1">
    <location>
        <begin position="171"/>
        <end position="183"/>
    </location>
</feature>
<sequence>MGKINKTENNRCWRGCGERGTLLHCWWECELVKNRGKVQRRRLLSLIKQQFKEQKLCEEGHQEYLKMLAERGRALEVGDELQGLVTTKTKPVQYDHPNQSHSHCDHHQRQGPVWDLPEQGTRLESMEAALSMEKPTRAIPRKSRASKLPRHISSLTVLLHVASQEGQEQTPRTDPRLHQKVPENQEDPAPPAERQSPSRAGSEPQNQAMLPA</sequence>
<protein>
    <submittedName>
        <fullName evidence="2">Uncharacterized protein</fullName>
    </submittedName>
</protein>
<dbReference type="Ensembl" id="ENSCAFT00020031471.1">
    <property type="protein sequence ID" value="ENSCAFP00020027264.1"/>
    <property type="gene ID" value="ENSCAFG00020021387.1"/>
</dbReference>
<keyword evidence="3" id="KW-1185">Reference proteome</keyword>
<dbReference type="Proteomes" id="UP000694391">
    <property type="component" value="Unplaced"/>
</dbReference>
<evidence type="ECO:0000313" key="2">
    <source>
        <dbReference type="Ensembl" id="ENSCAFP00020027264.1"/>
    </source>
</evidence>
<organism evidence="2 3">
    <name type="scientific">Canis lupus dingo</name>
    <name type="common">dingo</name>
    <dbReference type="NCBI Taxonomy" id="286419"/>
    <lineage>
        <taxon>Eukaryota</taxon>
        <taxon>Metazoa</taxon>
        <taxon>Chordata</taxon>
        <taxon>Craniata</taxon>
        <taxon>Vertebrata</taxon>
        <taxon>Euteleostomi</taxon>
        <taxon>Mammalia</taxon>
        <taxon>Eutheria</taxon>
        <taxon>Laurasiatheria</taxon>
        <taxon>Carnivora</taxon>
        <taxon>Caniformia</taxon>
        <taxon>Canidae</taxon>
        <taxon>Canis</taxon>
    </lineage>
</organism>
<reference evidence="2" key="1">
    <citation type="submission" date="2025-08" db="UniProtKB">
        <authorList>
            <consortium name="Ensembl"/>
        </authorList>
    </citation>
    <scope>IDENTIFICATION</scope>
</reference>
<proteinExistence type="predicted"/>
<reference evidence="2" key="2">
    <citation type="submission" date="2025-09" db="UniProtKB">
        <authorList>
            <consortium name="Ensembl"/>
        </authorList>
    </citation>
    <scope>IDENTIFICATION</scope>
</reference>
<dbReference type="GeneTree" id="ENSGT01030000235832"/>
<accession>A0A8C0R599</accession>
<evidence type="ECO:0000313" key="3">
    <source>
        <dbReference type="Proteomes" id="UP000694391"/>
    </source>
</evidence>
<feature type="region of interest" description="Disordered" evidence="1">
    <location>
        <begin position="163"/>
        <end position="212"/>
    </location>
</feature>